<dbReference type="GO" id="GO:0003677">
    <property type="term" value="F:DNA binding"/>
    <property type="evidence" value="ECO:0007669"/>
    <property type="project" value="InterPro"/>
</dbReference>
<dbReference type="InterPro" id="IPR043502">
    <property type="entry name" value="DNA/RNA_pol_sf"/>
</dbReference>
<reference evidence="3" key="1">
    <citation type="journal article" date="2015" name="Nature">
        <title>Complex archaea that bridge the gap between prokaryotes and eukaryotes.</title>
        <authorList>
            <person name="Spang A."/>
            <person name="Saw J.H."/>
            <person name="Jorgensen S.L."/>
            <person name="Zaremba-Niedzwiedzka K."/>
            <person name="Martijn J."/>
            <person name="Lind A.E."/>
            <person name="van Eijk R."/>
            <person name="Schleper C."/>
            <person name="Guy L."/>
            <person name="Ettema T.J."/>
        </authorList>
    </citation>
    <scope>NUCLEOTIDE SEQUENCE</scope>
</reference>
<name>A0A0F9D7R5_9ZZZZ</name>
<dbReference type="GO" id="GO:0006261">
    <property type="term" value="P:DNA-templated DNA replication"/>
    <property type="evidence" value="ECO:0007669"/>
    <property type="project" value="InterPro"/>
</dbReference>
<dbReference type="InterPro" id="IPR002298">
    <property type="entry name" value="DNA_polymerase_A"/>
</dbReference>
<evidence type="ECO:0000256" key="1">
    <source>
        <dbReference type="ARBA" id="ARBA00022705"/>
    </source>
</evidence>
<dbReference type="GO" id="GO:0003887">
    <property type="term" value="F:DNA-directed DNA polymerase activity"/>
    <property type="evidence" value="ECO:0007669"/>
    <property type="project" value="InterPro"/>
</dbReference>
<evidence type="ECO:0000259" key="2">
    <source>
        <dbReference type="SMART" id="SM00474"/>
    </source>
</evidence>
<evidence type="ECO:0000313" key="3">
    <source>
        <dbReference type="EMBL" id="KKL13826.1"/>
    </source>
</evidence>
<dbReference type="SMART" id="SM00474">
    <property type="entry name" value="35EXOc"/>
    <property type="match status" value="1"/>
</dbReference>
<keyword evidence="1" id="KW-0235">DNA replication</keyword>
<dbReference type="InterPro" id="IPR036397">
    <property type="entry name" value="RNaseH_sf"/>
</dbReference>
<dbReference type="SUPFAM" id="SSF56672">
    <property type="entry name" value="DNA/RNA polymerases"/>
    <property type="match status" value="1"/>
</dbReference>
<gene>
    <name evidence="3" type="ORF">LCGC14_2521870</name>
</gene>
<feature type="domain" description="3'-5' exonuclease" evidence="2">
    <location>
        <begin position="34"/>
        <end position="209"/>
    </location>
</feature>
<dbReference type="InterPro" id="IPR002562">
    <property type="entry name" value="3'-5'_exonuclease_dom"/>
</dbReference>
<dbReference type="Gene3D" id="1.20.1060.10">
    <property type="entry name" value="Taq DNA Polymerase, Chain T, domain 4"/>
    <property type="match status" value="1"/>
</dbReference>
<organism evidence="3">
    <name type="scientific">marine sediment metagenome</name>
    <dbReference type="NCBI Taxonomy" id="412755"/>
    <lineage>
        <taxon>unclassified sequences</taxon>
        <taxon>metagenomes</taxon>
        <taxon>ecological metagenomes</taxon>
    </lineage>
</organism>
<proteinExistence type="predicted"/>
<dbReference type="Gene3D" id="3.30.420.10">
    <property type="entry name" value="Ribonuclease H-like superfamily/Ribonuclease H"/>
    <property type="match status" value="1"/>
</dbReference>
<comment type="caution">
    <text evidence="3">The sequence shown here is derived from an EMBL/GenBank/DDBJ whole genome shotgun (WGS) entry which is preliminary data.</text>
</comment>
<dbReference type="SUPFAM" id="SSF53098">
    <property type="entry name" value="Ribonuclease H-like"/>
    <property type="match status" value="1"/>
</dbReference>
<protein>
    <recommendedName>
        <fullName evidence="2">3'-5' exonuclease domain-containing protein</fullName>
    </recommendedName>
</protein>
<dbReference type="Gene3D" id="3.30.70.370">
    <property type="match status" value="1"/>
</dbReference>
<dbReference type="GO" id="GO:0008408">
    <property type="term" value="F:3'-5' exonuclease activity"/>
    <property type="evidence" value="ECO:0007669"/>
    <property type="project" value="InterPro"/>
</dbReference>
<accession>A0A0F9D7R5</accession>
<dbReference type="Pfam" id="PF00476">
    <property type="entry name" value="DNA_pol_A"/>
    <property type="match status" value="1"/>
</dbReference>
<dbReference type="PANTHER" id="PTHR10133:SF27">
    <property type="entry name" value="DNA POLYMERASE NU"/>
    <property type="match status" value="1"/>
</dbReference>
<dbReference type="AlphaFoldDB" id="A0A0F9D7R5"/>
<sequence>MQKTLFPDFKAETYQNGEKIPTALDLMTHEGIAFEYITDPERAKKAVSVLLKGDLPLGLDTETAKLDEFTDHPKAGLDPHLTRIRLIQMYGGGDTVYIFDIFSLKIEMFAPIWDLPIVAHNAVFDLKHLLFAGANPQKIGCTMLMENALTGKLPSLAALSRQYLDWEMSKEEQTSDWNQRELTEDQLAYSALDVVAVKKLHQILSDRLKQGNLVKTYTLMRDSMPAIAQLEFNGVHFDVEKHVKLMKAWQEKKEAAAEKLKQVLGLHVSLDSPKQLSDWLKSHLDPETLNTWPRTKTGQLKTDAHTLSRYPEHPLGAPLLLYKEVDTMLSTFGTGYTGHTNPKTGRIHSNFRLGGTATGRLSCYRPNIQNPPRDKSFRELFSAPPGRSIVVADYEQIE</sequence>
<dbReference type="Pfam" id="PF01612">
    <property type="entry name" value="DNA_pol_A_exo1"/>
    <property type="match status" value="1"/>
</dbReference>
<dbReference type="InterPro" id="IPR001098">
    <property type="entry name" value="DNA-dir_DNA_pol_A_palm_dom"/>
</dbReference>
<dbReference type="PANTHER" id="PTHR10133">
    <property type="entry name" value="DNA POLYMERASE I"/>
    <property type="match status" value="1"/>
</dbReference>
<dbReference type="InterPro" id="IPR012337">
    <property type="entry name" value="RNaseH-like_sf"/>
</dbReference>
<dbReference type="GO" id="GO:0006302">
    <property type="term" value="P:double-strand break repair"/>
    <property type="evidence" value="ECO:0007669"/>
    <property type="project" value="TreeGrafter"/>
</dbReference>
<feature type="non-terminal residue" evidence="3">
    <location>
        <position position="398"/>
    </location>
</feature>
<dbReference type="EMBL" id="LAZR01040703">
    <property type="protein sequence ID" value="KKL13826.1"/>
    <property type="molecule type" value="Genomic_DNA"/>
</dbReference>